<dbReference type="EMBL" id="CP002691">
    <property type="protein sequence ID" value="AEE53768.1"/>
    <property type="molecule type" value="Genomic_DNA"/>
</dbReference>
<dbReference type="Gene3D" id="1.20.58.520">
    <property type="entry name" value="Amidohydrolase"/>
    <property type="match status" value="1"/>
</dbReference>
<dbReference type="GO" id="GO:0016810">
    <property type="term" value="F:hydrolase activity, acting on carbon-nitrogen (but not peptide) bonds"/>
    <property type="evidence" value="ECO:0007669"/>
    <property type="project" value="InterPro"/>
</dbReference>
<dbReference type="PANTHER" id="PTHR43135:SF3">
    <property type="entry name" value="ALPHA-D-RIBOSE 1-METHYLPHOSPHONATE 5-TRIPHOSPHATE DIPHOSPHATASE"/>
    <property type="match status" value="1"/>
</dbReference>
<dbReference type="InterPro" id="IPR011059">
    <property type="entry name" value="Metal-dep_hydrolase_composite"/>
</dbReference>
<sequence>MRTLFTTLLIIAGFSTGNTQSKVTAFTHANVIPMTGETVLKDYTVLIKDGKVFKMAPSSKLKVKKKAKAIDATGKYLIPGLAEMHAHIPTPVSGDDSEVRNVLFLYVANGVTTIRGMLGDPYHLGLRKEVMDEKIIGPRIFTSSPSMNGNSIKTPEEARQKVTQFKKDGYDFLKIHPGVKREVFDTLAKTAQALNLPFSGHVPVEVGIRHALASRYASVDHIDGYLEGLVSADYLHQNPNGGFFGYNYVPQADEKLLAALAAETKKQGVWIVPTQSLFTRWFSPTDAVALANEPEMQYMPSKTLYQWRQNKQNLTANGYSEVLWQRFILVRQKTLLALHGAGVDLLLGSDAPQVFNVPGFSLRHEMKSLVEAGLSPQVILQSGTANPARFFGLSGQFGTIQPGASADLILLEDNPLDNIDNTWKQLGVMLRGNWLSKAFIEAELRKIAEENKS</sequence>
<evidence type="ECO:0000259" key="1">
    <source>
        <dbReference type="Pfam" id="PF01979"/>
    </source>
</evidence>
<protein>
    <submittedName>
        <fullName evidence="2">Amidohydrolase</fullName>
    </submittedName>
</protein>
<dbReference type="SUPFAM" id="SSF51556">
    <property type="entry name" value="Metallo-dependent hydrolases"/>
    <property type="match status" value="1"/>
</dbReference>
<keyword evidence="3" id="KW-1185">Reference proteome</keyword>
<dbReference type="Gene3D" id="2.30.40.10">
    <property type="entry name" value="Urease, subunit C, domain 1"/>
    <property type="match status" value="1"/>
</dbReference>
<accession>F4L095</accession>
<dbReference type="KEGG" id="hhy:Halhy_5945"/>
<dbReference type="Pfam" id="PF01979">
    <property type="entry name" value="Amidohydro_1"/>
    <property type="match status" value="1"/>
</dbReference>
<dbReference type="InterPro" id="IPR006680">
    <property type="entry name" value="Amidohydro-rel"/>
</dbReference>
<evidence type="ECO:0000313" key="2">
    <source>
        <dbReference type="EMBL" id="AEE53768.1"/>
    </source>
</evidence>
<proteinExistence type="predicted"/>
<gene>
    <name evidence="2" type="ordered locus">Halhy_5945</name>
</gene>
<dbReference type="HOGENOM" id="CLU_023620_4_1_10"/>
<dbReference type="PANTHER" id="PTHR43135">
    <property type="entry name" value="ALPHA-D-RIBOSE 1-METHYLPHOSPHONATE 5-TRIPHOSPHATE DIPHOSPHATASE"/>
    <property type="match status" value="1"/>
</dbReference>
<dbReference type="RefSeq" id="WP_013768296.1">
    <property type="nucleotide sequence ID" value="NC_015510.1"/>
</dbReference>
<dbReference type="SUPFAM" id="SSF51338">
    <property type="entry name" value="Composite domain of metallo-dependent hydrolases"/>
    <property type="match status" value="1"/>
</dbReference>
<reference evidence="2 3" key="1">
    <citation type="journal article" date="2011" name="Stand. Genomic Sci.">
        <title>Complete genome sequence of Haliscomenobacter hydrossis type strain (O).</title>
        <authorList>
            <consortium name="US DOE Joint Genome Institute (JGI-PGF)"/>
            <person name="Daligault H."/>
            <person name="Lapidus A."/>
            <person name="Zeytun A."/>
            <person name="Nolan M."/>
            <person name="Lucas S."/>
            <person name="Del Rio T.G."/>
            <person name="Tice H."/>
            <person name="Cheng J.F."/>
            <person name="Tapia R."/>
            <person name="Han C."/>
            <person name="Goodwin L."/>
            <person name="Pitluck S."/>
            <person name="Liolios K."/>
            <person name="Pagani I."/>
            <person name="Ivanova N."/>
            <person name="Huntemann M."/>
            <person name="Mavromatis K."/>
            <person name="Mikhailova N."/>
            <person name="Pati A."/>
            <person name="Chen A."/>
            <person name="Palaniappan K."/>
            <person name="Land M."/>
            <person name="Hauser L."/>
            <person name="Brambilla E.M."/>
            <person name="Rohde M."/>
            <person name="Verbarg S."/>
            <person name="Goker M."/>
            <person name="Bristow J."/>
            <person name="Eisen J.A."/>
            <person name="Markowitz V."/>
            <person name="Hugenholtz P."/>
            <person name="Kyrpides N.C."/>
            <person name="Klenk H.P."/>
            <person name="Woyke T."/>
        </authorList>
    </citation>
    <scope>NUCLEOTIDE SEQUENCE [LARGE SCALE GENOMIC DNA]</scope>
    <source>
        <strain evidence="3">ATCC 27775 / DSM 1100 / LMG 10767 / O</strain>
    </source>
</reference>
<evidence type="ECO:0000313" key="3">
    <source>
        <dbReference type="Proteomes" id="UP000008461"/>
    </source>
</evidence>
<dbReference type="OrthoDB" id="9797498at2"/>
<dbReference type="InterPro" id="IPR051781">
    <property type="entry name" value="Metallo-dep_Hydrolase"/>
</dbReference>
<organism evidence="2 3">
    <name type="scientific">Haliscomenobacter hydrossis (strain ATCC 27775 / DSM 1100 / LMG 10767 / O)</name>
    <dbReference type="NCBI Taxonomy" id="760192"/>
    <lineage>
        <taxon>Bacteria</taxon>
        <taxon>Pseudomonadati</taxon>
        <taxon>Bacteroidota</taxon>
        <taxon>Saprospiria</taxon>
        <taxon>Saprospirales</taxon>
        <taxon>Haliscomenobacteraceae</taxon>
        <taxon>Haliscomenobacter</taxon>
    </lineage>
</organism>
<dbReference type="STRING" id="760192.Halhy_5945"/>
<dbReference type="Gene3D" id="3.40.50.10910">
    <property type="entry name" value="Amidohydrolase"/>
    <property type="match status" value="1"/>
</dbReference>
<dbReference type="InterPro" id="IPR032466">
    <property type="entry name" value="Metal_Hydrolase"/>
</dbReference>
<name>F4L095_HALH1</name>
<dbReference type="Proteomes" id="UP000008461">
    <property type="component" value="Chromosome"/>
</dbReference>
<dbReference type="Gene3D" id="3.30.110.90">
    <property type="entry name" value="Amidohydrolase"/>
    <property type="match status" value="1"/>
</dbReference>
<reference key="2">
    <citation type="submission" date="2011-04" db="EMBL/GenBank/DDBJ databases">
        <title>Complete sequence of chromosome of Haliscomenobacter hydrossis DSM 1100.</title>
        <authorList>
            <consortium name="US DOE Joint Genome Institute (JGI-PGF)"/>
            <person name="Lucas S."/>
            <person name="Han J."/>
            <person name="Lapidus A."/>
            <person name="Bruce D."/>
            <person name="Goodwin L."/>
            <person name="Pitluck S."/>
            <person name="Peters L."/>
            <person name="Kyrpides N."/>
            <person name="Mavromatis K."/>
            <person name="Ivanova N."/>
            <person name="Ovchinnikova G."/>
            <person name="Pagani I."/>
            <person name="Daligault H."/>
            <person name="Detter J.C."/>
            <person name="Han C."/>
            <person name="Land M."/>
            <person name="Hauser L."/>
            <person name="Markowitz V."/>
            <person name="Cheng J.-F."/>
            <person name="Hugenholtz P."/>
            <person name="Woyke T."/>
            <person name="Wu D."/>
            <person name="Verbarg S."/>
            <person name="Frueling A."/>
            <person name="Brambilla E."/>
            <person name="Klenk H.-P."/>
            <person name="Eisen J.A."/>
        </authorList>
    </citation>
    <scope>NUCLEOTIDE SEQUENCE</scope>
    <source>
        <strain>DSM 1100</strain>
    </source>
</reference>
<feature type="domain" description="Amidohydrolase-related" evidence="1">
    <location>
        <begin position="76"/>
        <end position="434"/>
    </location>
</feature>
<dbReference type="AlphaFoldDB" id="F4L095"/>
<dbReference type="eggNOG" id="COG1228">
    <property type="taxonomic scope" value="Bacteria"/>
</dbReference>